<name>X1TER3_9ZZZZ</name>
<dbReference type="AlphaFoldDB" id="X1TER3"/>
<evidence type="ECO:0000256" key="2">
    <source>
        <dbReference type="ARBA" id="ARBA00023002"/>
    </source>
</evidence>
<reference evidence="3" key="1">
    <citation type="journal article" date="2014" name="Front. Microbiol.">
        <title>High frequency of phylogenetically diverse reductive dehalogenase-homologous genes in deep subseafloor sedimentary metagenomes.</title>
        <authorList>
            <person name="Kawai M."/>
            <person name="Futagami T."/>
            <person name="Toyoda A."/>
            <person name="Takaki Y."/>
            <person name="Nishi S."/>
            <person name="Hori S."/>
            <person name="Arai W."/>
            <person name="Tsubouchi T."/>
            <person name="Morono Y."/>
            <person name="Uchiyama I."/>
            <person name="Ito T."/>
            <person name="Fujiyama A."/>
            <person name="Inagaki F."/>
            <person name="Takami H."/>
        </authorList>
    </citation>
    <scope>NUCLEOTIDE SEQUENCE</scope>
    <source>
        <strain evidence="3">Expedition CK06-06</strain>
    </source>
</reference>
<proteinExistence type="inferred from homology"/>
<dbReference type="SUPFAM" id="SSF51735">
    <property type="entry name" value="NAD(P)-binding Rossmann-fold domains"/>
    <property type="match status" value="1"/>
</dbReference>
<protein>
    <submittedName>
        <fullName evidence="3">Uncharacterized protein</fullName>
    </submittedName>
</protein>
<evidence type="ECO:0000256" key="1">
    <source>
        <dbReference type="ARBA" id="ARBA00006484"/>
    </source>
</evidence>
<dbReference type="EMBL" id="BARW01006083">
    <property type="protein sequence ID" value="GAI86065.1"/>
    <property type="molecule type" value="Genomic_DNA"/>
</dbReference>
<dbReference type="InterPro" id="IPR002347">
    <property type="entry name" value="SDR_fam"/>
</dbReference>
<dbReference type="Pfam" id="PF13561">
    <property type="entry name" value="adh_short_C2"/>
    <property type="match status" value="1"/>
</dbReference>
<organism evidence="3">
    <name type="scientific">marine sediment metagenome</name>
    <dbReference type="NCBI Taxonomy" id="412755"/>
    <lineage>
        <taxon>unclassified sequences</taxon>
        <taxon>metagenomes</taxon>
        <taxon>ecological metagenomes</taxon>
    </lineage>
</organism>
<accession>X1TER3</accession>
<dbReference type="PROSITE" id="PS00061">
    <property type="entry name" value="ADH_SHORT"/>
    <property type="match status" value="1"/>
</dbReference>
<dbReference type="PRINTS" id="PR00081">
    <property type="entry name" value="GDHRDH"/>
</dbReference>
<comment type="caution">
    <text evidence="3">The sequence shown here is derived from an EMBL/GenBank/DDBJ whole genome shotgun (WGS) entry which is preliminary data.</text>
</comment>
<dbReference type="InterPro" id="IPR036291">
    <property type="entry name" value="NAD(P)-bd_dom_sf"/>
</dbReference>
<dbReference type="PANTHER" id="PTHR43639:SF1">
    <property type="entry name" value="SHORT-CHAIN DEHYDROGENASE_REDUCTASE FAMILY PROTEIN"/>
    <property type="match status" value="1"/>
</dbReference>
<comment type="similarity">
    <text evidence="1">Belongs to the short-chain dehydrogenases/reductases (SDR) family.</text>
</comment>
<evidence type="ECO:0000313" key="3">
    <source>
        <dbReference type="EMBL" id="GAI86065.1"/>
    </source>
</evidence>
<dbReference type="Gene3D" id="3.40.50.720">
    <property type="entry name" value="NAD(P)-binding Rossmann-like Domain"/>
    <property type="match status" value="1"/>
</dbReference>
<dbReference type="GO" id="GO:0016491">
    <property type="term" value="F:oxidoreductase activity"/>
    <property type="evidence" value="ECO:0007669"/>
    <property type="project" value="UniProtKB-KW"/>
</dbReference>
<sequence>MADTKQIILPIKGMTCANCVATAKEIRGMGAEVEVIHASFLNPQEATDTFKVIFNQADDLYALVNNASIFQPLKFKNTTLTDWQTHLDVNLTVPFLLSQTFQESLGNRKGKIINILDWRALRPGRDHFPYTISKAGLAALTKTMALTMAPNISVNGIALGAILPPSDGNKDNSSIIDPVPMARWGGVEELKDLFLFLLTAPDYITGEIIHLDGGRHLV</sequence>
<dbReference type="PANTHER" id="PTHR43639">
    <property type="entry name" value="OXIDOREDUCTASE, SHORT-CHAIN DEHYDROGENASE/REDUCTASE FAMILY (AFU_ORTHOLOGUE AFUA_5G02870)"/>
    <property type="match status" value="1"/>
</dbReference>
<dbReference type="InterPro" id="IPR020904">
    <property type="entry name" value="Sc_DH/Rdtase_CS"/>
</dbReference>
<gene>
    <name evidence="3" type="ORF">S12H4_12742</name>
</gene>
<dbReference type="PRINTS" id="PR00080">
    <property type="entry name" value="SDRFAMILY"/>
</dbReference>
<keyword evidence="2" id="KW-0560">Oxidoreductase</keyword>